<evidence type="ECO:0008006" key="4">
    <source>
        <dbReference type="Google" id="ProtNLM"/>
    </source>
</evidence>
<dbReference type="AlphaFoldDB" id="A0A3N4TXD3"/>
<dbReference type="EMBL" id="RKQK01000005">
    <property type="protein sequence ID" value="RPE63213.1"/>
    <property type="molecule type" value="Genomic_DNA"/>
</dbReference>
<evidence type="ECO:0000313" key="3">
    <source>
        <dbReference type="Proteomes" id="UP000269689"/>
    </source>
</evidence>
<comment type="caution">
    <text evidence="2">The sequence shown here is derived from an EMBL/GenBank/DDBJ whole genome shotgun (WGS) entry which is preliminary data.</text>
</comment>
<gene>
    <name evidence="2" type="ORF">EDD53_2810</name>
</gene>
<evidence type="ECO:0000313" key="2">
    <source>
        <dbReference type="EMBL" id="RPE63213.1"/>
    </source>
</evidence>
<feature type="chain" id="PRO_5018220518" description="Polyisoprenoid-binding protein YceI" evidence="1">
    <location>
        <begin position="18"/>
        <end position="207"/>
    </location>
</feature>
<reference evidence="2 3" key="1">
    <citation type="submission" date="2018-11" db="EMBL/GenBank/DDBJ databases">
        <title>Genomic Encyclopedia of Type Strains, Phase IV (KMG-IV): sequencing the most valuable type-strain genomes for metagenomic binning, comparative biology and taxonomic classification.</title>
        <authorList>
            <person name="Goeker M."/>
        </authorList>
    </citation>
    <scope>NUCLEOTIDE SEQUENCE [LARGE SCALE GENOMIC DNA]</scope>
    <source>
        <strain evidence="2 3">DSM 104731</strain>
    </source>
</reference>
<protein>
    <recommendedName>
        <fullName evidence="4">Polyisoprenoid-binding protein YceI</fullName>
    </recommendedName>
</protein>
<dbReference type="OrthoDB" id="7862284at2"/>
<sequence>MRRLLPLALLITAPAFADPLVSTITEGNAHTNAPESWLGATPHIVFIGTINGYDFDAQFMDLNADFIAGVDSKREYLPEGEMLRYADFEFGLQAIVAGVEKTFELEFENHDFSTAALPATFDLQSEEFPMGALSNLEFEFEWEGNGTSVNEEIANWTGTLTLELDSGVGTSDPQGDGMIGGYVDAKRGDDHLVASFTVPVNEYEIDE</sequence>
<name>A0A3N4TXD3_9RHOB</name>
<proteinExistence type="predicted"/>
<organism evidence="2 3">
    <name type="scientific">Pacificibacter maritimus</name>
    <dbReference type="NCBI Taxonomy" id="762213"/>
    <lineage>
        <taxon>Bacteria</taxon>
        <taxon>Pseudomonadati</taxon>
        <taxon>Pseudomonadota</taxon>
        <taxon>Alphaproteobacteria</taxon>
        <taxon>Rhodobacterales</taxon>
        <taxon>Roseobacteraceae</taxon>
        <taxon>Pacificibacter</taxon>
    </lineage>
</organism>
<evidence type="ECO:0000256" key="1">
    <source>
        <dbReference type="SAM" id="SignalP"/>
    </source>
</evidence>
<feature type="signal peptide" evidence="1">
    <location>
        <begin position="1"/>
        <end position="17"/>
    </location>
</feature>
<keyword evidence="1" id="KW-0732">Signal</keyword>
<dbReference type="RefSeq" id="WP_123794117.1">
    <property type="nucleotide sequence ID" value="NZ_RKQK01000005.1"/>
</dbReference>
<dbReference type="Proteomes" id="UP000269689">
    <property type="component" value="Unassembled WGS sequence"/>
</dbReference>
<accession>A0A3N4TXD3</accession>
<keyword evidence="3" id="KW-1185">Reference proteome</keyword>